<protein>
    <submittedName>
        <fullName evidence="9">NAC domain-containing protein 74</fullName>
    </submittedName>
</protein>
<dbReference type="InterPro" id="IPR036093">
    <property type="entry name" value="NAC_dom_sf"/>
</dbReference>
<dbReference type="GO" id="GO:0005634">
    <property type="term" value="C:nucleus"/>
    <property type="evidence" value="ECO:0007669"/>
    <property type="project" value="UniProtKB-SubCell"/>
</dbReference>
<keyword evidence="3" id="KW-0238">DNA-binding</keyword>
<accession>A0A1D1YRE6</accession>
<dbReference type="AlphaFoldDB" id="A0A1D1YRE6"/>
<evidence type="ECO:0000256" key="4">
    <source>
        <dbReference type="ARBA" id="ARBA00023163"/>
    </source>
</evidence>
<dbReference type="EMBL" id="GDJX01010757">
    <property type="protein sequence ID" value="JAT57179.1"/>
    <property type="molecule type" value="Transcribed_RNA"/>
</dbReference>
<dbReference type="PANTHER" id="PTHR31744">
    <property type="entry name" value="PROTEIN CUP-SHAPED COTYLEDON 2-RELATED"/>
    <property type="match status" value="1"/>
</dbReference>
<dbReference type="GO" id="GO:0003677">
    <property type="term" value="F:DNA binding"/>
    <property type="evidence" value="ECO:0007669"/>
    <property type="project" value="UniProtKB-KW"/>
</dbReference>
<evidence type="ECO:0000256" key="5">
    <source>
        <dbReference type="ARBA" id="ARBA00023242"/>
    </source>
</evidence>
<keyword evidence="4" id="KW-0804">Transcription</keyword>
<keyword evidence="5" id="KW-0539">Nucleus</keyword>
<dbReference type="PANTHER" id="PTHR31744:SF235">
    <property type="entry name" value="NAC DOMAIN-CONTAINING PROTEIN"/>
    <property type="match status" value="1"/>
</dbReference>
<evidence type="ECO:0000259" key="7">
    <source>
        <dbReference type="PROSITE" id="PS51005"/>
    </source>
</evidence>
<keyword evidence="6" id="KW-1133">Transmembrane helix</keyword>
<evidence type="ECO:0000256" key="1">
    <source>
        <dbReference type="ARBA" id="ARBA00004123"/>
    </source>
</evidence>
<feature type="transmembrane region" description="Helical" evidence="6">
    <location>
        <begin position="551"/>
        <end position="574"/>
    </location>
</feature>
<dbReference type="Pfam" id="PF02365">
    <property type="entry name" value="NAM"/>
    <property type="match status" value="1"/>
</dbReference>
<sequence length="580" mass="65933">MEAIDALSLPPGFGFHPTDVELISYYLRRKNLGGKIEFEVIPEVDVYSYEPWDLPEKSQIPTRYCKWHFFTSRNRKYQNGYRSNRMTESGYWKSTGKDRNIRSNTRIIGTKKTLVFHEGRSPYGKRTDWIMHEYYLHENKCEKTLRKDTFVLCRVTKRNGLTKEDEEVLCAQTQKNVDPCAPLPSKNFQKELDDVTVHPALKEEASSAPENVVDFEAWLTELYDPNFVMYPLDEPKREQKVDPGSLTLEHDLKEQCFSGNLIEEADISVPEEHIPHGNMGYKYNDHEIDGSVFGQSIYGAADAIYTNQLEAEDSENHFLYPGYVAGCVVDDLPTKLLMSSVGMLDRNGKIVPEDDEERIAASSPSPGNASTVGTGIQIRERHCRPFNEIPSHHRIRLQVHKMESTNPEPINQTFMLLSKDGHLDSFCEDSAPVLTKPHPDLSGGFIDRHQITDQVQEMLTYEKSCSALISSHADLKSQENISVSRKLEVVSPKAVCEVASVDASMMPTRHCRKWLQPFRPGKFSLEYNNHISQAYRFLRGVGSLLCKCSSTGLHCLVLVACMIGTAALISMFTVRDMVRF</sequence>
<evidence type="ECO:0000256" key="3">
    <source>
        <dbReference type="ARBA" id="ARBA00023125"/>
    </source>
</evidence>
<evidence type="ECO:0000313" key="8">
    <source>
        <dbReference type="EMBL" id="JAT51309.1"/>
    </source>
</evidence>
<dbReference type="FunFam" id="2.170.150.80:FF:000002">
    <property type="entry name" value="Nac domain-containing protein 86"/>
    <property type="match status" value="1"/>
</dbReference>
<dbReference type="InterPro" id="IPR003441">
    <property type="entry name" value="NAC-dom"/>
</dbReference>
<keyword evidence="6" id="KW-0472">Membrane</keyword>
<name>A0A1D1YRE6_9ARAE</name>
<dbReference type="Gene3D" id="2.170.150.80">
    <property type="entry name" value="NAC domain"/>
    <property type="match status" value="1"/>
</dbReference>
<feature type="domain" description="NAC" evidence="7">
    <location>
        <begin position="9"/>
        <end position="158"/>
    </location>
</feature>
<proteinExistence type="predicted"/>
<organism evidence="9">
    <name type="scientific">Anthurium amnicola</name>
    <dbReference type="NCBI Taxonomy" id="1678845"/>
    <lineage>
        <taxon>Eukaryota</taxon>
        <taxon>Viridiplantae</taxon>
        <taxon>Streptophyta</taxon>
        <taxon>Embryophyta</taxon>
        <taxon>Tracheophyta</taxon>
        <taxon>Spermatophyta</taxon>
        <taxon>Magnoliopsida</taxon>
        <taxon>Liliopsida</taxon>
        <taxon>Araceae</taxon>
        <taxon>Pothoideae</taxon>
        <taxon>Potheae</taxon>
        <taxon>Anthurium</taxon>
    </lineage>
</organism>
<comment type="subcellular location">
    <subcellularLocation>
        <location evidence="1">Nucleus</location>
    </subcellularLocation>
</comment>
<dbReference type="GO" id="GO:0006355">
    <property type="term" value="P:regulation of DNA-templated transcription"/>
    <property type="evidence" value="ECO:0007669"/>
    <property type="project" value="InterPro"/>
</dbReference>
<evidence type="ECO:0000256" key="2">
    <source>
        <dbReference type="ARBA" id="ARBA00023015"/>
    </source>
</evidence>
<gene>
    <name evidence="9" type="primary">NAC74_1</name>
    <name evidence="8" type="synonym">NAC74_0</name>
    <name evidence="8" type="ORF">g.26026</name>
    <name evidence="9" type="ORF">g.26028</name>
</gene>
<dbReference type="SUPFAM" id="SSF101941">
    <property type="entry name" value="NAC domain"/>
    <property type="match status" value="1"/>
</dbReference>
<dbReference type="PROSITE" id="PS51005">
    <property type="entry name" value="NAC"/>
    <property type="match status" value="1"/>
</dbReference>
<reference evidence="9" key="1">
    <citation type="submission" date="2015-07" db="EMBL/GenBank/DDBJ databases">
        <title>Transcriptome Assembly of Anthurium amnicola.</title>
        <authorList>
            <person name="Suzuki J."/>
        </authorList>
    </citation>
    <scope>NUCLEOTIDE SEQUENCE</scope>
</reference>
<dbReference type="EMBL" id="GDJX01016627">
    <property type="protein sequence ID" value="JAT51309.1"/>
    <property type="molecule type" value="Transcribed_RNA"/>
</dbReference>
<evidence type="ECO:0000313" key="9">
    <source>
        <dbReference type="EMBL" id="JAT57179.1"/>
    </source>
</evidence>
<keyword evidence="6" id="KW-0812">Transmembrane</keyword>
<evidence type="ECO:0000256" key="6">
    <source>
        <dbReference type="SAM" id="Phobius"/>
    </source>
</evidence>
<keyword evidence="2" id="KW-0805">Transcription regulation</keyword>